<dbReference type="Gene3D" id="2.120.10.30">
    <property type="entry name" value="TolB, C-terminal domain"/>
    <property type="match status" value="1"/>
</dbReference>
<evidence type="ECO:0000259" key="1">
    <source>
        <dbReference type="Pfam" id="PF08522"/>
    </source>
</evidence>
<dbReference type="EMBL" id="JADILV010000037">
    <property type="protein sequence ID" value="MBO8483570.1"/>
    <property type="molecule type" value="Genomic_DNA"/>
</dbReference>
<feature type="domain" description="BT-3987-like N-terminal" evidence="1">
    <location>
        <begin position="59"/>
        <end position="150"/>
    </location>
</feature>
<name>A0A940DRP9_9BACT</name>
<evidence type="ECO:0000313" key="3">
    <source>
        <dbReference type="Proteomes" id="UP000725002"/>
    </source>
</evidence>
<reference evidence="2" key="1">
    <citation type="submission" date="2020-10" db="EMBL/GenBank/DDBJ databases">
        <authorList>
            <person name="Gilroy R."/>
        </authorList>
    </citation>
    <scope>NUCLEOTIDE SEQUENCE</scope>
    <source>
        <strain evidence="2">G3-8215</strain>
    </source>
</reference>
<reference evidence="2" key="2">
    <citation type="journal article" date="2021" name="PeerJ">
        <title>Extensive microbial diversity within the chicken gut microbiome revealed by metagenomics and culture.</title>
        <authorList>
            <person name="Gilroy R."/>
            <person name="Ravi A."/>
            <person name="Getino M."/>
            <person name="Pursley I."/>
            <person name="Horton D.L."/>
            <person name="Alikhan N.F."/>
            <person name="Baker D."/>
            <person name="Gharbi K."/>
            <person name="Hall N."/>
            <person name="Watson M."/>
            <person name="Adriaenssens E.M."/>
            <person name="Foster-Nyarko E."/>
            <person name="Jarju S."/>
            <person name="Secka A."/>
            <person name="Antonio M."/>
            <person name="Oren A."/>
            <person name="Chaudhuri R.R."/>
            <person name="La Ragione R."/>
            <person name="Hildebrand F."/>
            <person name="Pallen M.J."/>
        </authorList>
    </citation>
    <scope>NUCLEOTIDE SEQUENCE</scope>
    <source>
        <strain evidence="2">G3-8215</strain>
    </source>
</reference>
<dbReference type="InterPro" id="IPR013728">
    <property type="entry name" value="BT_3987-like_N"/>
</dbReference>
<proteinExistence type="predicted"/>
<dbReference type="Pfam" id="PF08522">
    <property type="entry name" value="BT_3987-like_N"/>
    <property type="match status" value="1"/>
</dbReference>
<gene>
    <name evidence="2" type="ORF">IAB75_05595</name>
</gene>
<protein>
    <submittedName>
        <fullName evidence="2">DUF1735 domain-containing protein</fullName>
    </submittedName>
</protein>
<dbReference type="InterPro" id="IPR011042">
    <property type="entry name" value="6-blade_b-propeller_TolB-like"/>
</dbReference>
<accession>A0A940DRP9</accession>
<dbReference type="Proteomes" id="UP000725002">
    <property type="component" value="Unassembled WGS sequence"/>
</dbReference>
<comment type="caution">
    <text evidence="2">The sequence shown here is derived from an EMBL/GenBank/DDBJ whole genome shotgun (WGS) entry which is preliminary data.</text>
</comment>
<dbReference type="SUPFAM" id="SSF63829">
    <property type="entry name" value="Calcium-dependent phosphotriesterase"/>
    <property type="match status" value="1"/>
</dbReference>
<organism evidence="2 3">
    <name type="scientific">Candidatus Cryptobacteroides avicola</name>
    <dbReference type="NCBI Taxonomy" id="2840757"/>
    <lineage>
        <taxon>Bacteria</taxon>
        <taxon>Pseudomonadati</taxon>
        <taxon>Bacteroidota</taxon>
        <taxon>Bacteroidia</taxon>
        <taxon>Bacteroidales</taxon>
        <taxon>Candidatus Cryptobacteroides</taxon>
    </lineage>
</organism>
<dbReference type="AlphaFoldDB" id="A0A940DRP9"/>
<dbReference type="PROSITE" id="PS51257">
    <property type="entry name" value="PROKAR_LIPOPROTEIN"/>
    <property type="match status" value="1"/>
</dbReference>
<dbReference type="Gene3D" id="2.60.40.1740">
    <property type="entry name" value="hypothetical protein (bacova_03559)"/>
    <property type="match status" value="1"/>
</dbReference>
<sequence>MKKDFLSAIIVIATFLPFLSSCEEKQEEQQIEGPASLVIQGAADGLDTYTVTDKLPNVTVDLRAEATEISGNVLSISFKVDLALVEAYNAANSTEYLAMPAEAFNMTSQTVILPRYNEVSSTAQISVDGNKIPENGQYLLPVTFDKVEGEEGTVFTDGGDVLYILVERNFPEGAKVRKYTLSTIPGFSASVHAFCWLPDGKIAVSGNNDTAFGGAVVSVDPVSGESAVLINNYSAGWCAYGLAVAGNTLYAGYKSGDKVGAYELSSSGPSDPQTPISGLNSTVCMAADEEGNLFAVCRGDAWSNHGRIYKYPAGSISGQSADENIFKEFDCRVLWMDFDENGDIIAWTANGFYKVAKDGASDPVYLFGKIGSTDQDGPASEAAFMDLYSFSVDSAGNMWCADFGAHKIKFIQKGEADDYSDAVVSTVVGEGASLNALGSGNANSPRGILANEDGTEVYFNDNDGKILYKIEVTFE</sequence>
<evidence type="ECO:0000313" key="2">
    <source>
        <dbReference type="EMBL" id="MBO8483570.1"/>
    </source>
</evidence>